<keyword evidence="3" id="KW-0808">Transferase</keyword>
<comment type="similarity">
    <text evidence="1">Belongs to the methyltransferase superfamily. NTM1 family.</text>
</comment>
<feature type="binding site" evidence="11">
    <location>
        <position position="68"/>
    </location>
    <ligand>
        <name>S-adenosyl-L-methionine</name>
        <dbReference type="ChEBI" id="CHEBI:59789"/>
    </ligand>
</feature>
<keyword evidence="2" id="KW-0489">Methyltransferase</keyword>
<gene>
    <name evidence="12" type="ORF">ABEB36_013149</name>
</gene>
<evidence type="ECO:0000256" key="9">
    <source>
        <dbReference type="ARBA" id="ARBA00047885"/>
    </source>
</evidence>
<comment type="caution">
    <text evidence="12">The sequence shown here is derived from an EMBL/GenBank/DDBJ whole genome shotgun (WGS) entry which is preliminary data.</text>
</comment>
<dbReference type="Pfam" id="PF05891">
    <property type="entry name" value="Methyltransf_PK"/>
    <property type="match status" value="1"/>
</dbReference>
<proteinExistence type="inferred from homology"/>
<comment type="catalytic activity">
    <reaction evidence="8">
        <text>N-terminal L-seryl-L-prolyl-L-lysyl-[protein] + 3 S-adenosyl-L-methionine = N-terminal N,N,N-trimethyl-L-seryl-L-prolyl-L-lysyl-[protein] + 3 S-adenosyl-L-homocysteine + 3 H(+)</text>
        <dbReference type="Rhea" id="RHEA:54724"/>
        <dbReference type="Rhea" id="RHEA-COMP:13789"/>
        <dbReference type="Rhea" id="RHEA-COMP:13973"/>
        <dbReference type="ChEBI" id="CHEBI:15378"/>
        <dbReference type="ChEBI" id="CHEBI:57856"/>
        <dbReference type="ChEBI" id="CHEBI:59789"/>
        <dbReference type="ChEBI" id="CHEBI:138061"/>
        <dbReference type="ChEBI" id="CHEBI:138317"/>
        <dbReference type="EC" id="2.1.1.244"/>
    </reaction>
</comment>
<dbReference type="PANTHER" id="PTHR12753">
    <property type="entry name" value="AD-003 - RELATED"/>
    <property type="match status" value="1"/>
</dbReference>
<evidence type="ECO:0000313" key="13">
    <source>
        <dbReference type="Proteomes" id="UP001566132"/>
    </source>
</evidence>
<comment type="catalytic activity">
    <reaction evidence="10">
        <text>N-terminal L-alanyl-L-prolyl-L-lysyl-[protein] + 3 S-adenosyl-L-methionine = N-terminal N,N,N-trimethyl-L-alanyl-L-prolyl-L-lysyl-[protein] + 3 S-adenosyl-L-homocysteine + 3 H(+)</text>
        <dbReference type="Rhea" id="RHEA:54712"/>
        <dbReference type="Rhea" id="RHEA-COMP:13785"/>
        <dbReference type="Rhea" id="RHEA-COMP:13971"/>
        <dbReference type="ChEBI" id="CHEBI:15378"/>
        <dbReference type="ChEBI" id="CHEBI:57856"/>
        <dbReference type="ChEBI" id="CHEBI:59789"/>
        <dbReference type="ChEBI" id="CHEBI:138057"/>
        <dbReference type="ChEBI" id="CHEBI:138315"/>
        <dbReference type="EC" id="2.1.1.244"/>
    </reaction>
</comment>
<evidence type="ECO:0000256" key="4">
    <source>
        <dbReference type="ARBA" id="ARBA00022691"/>
    </source>
</evidence>
<keyword evidence="4 11" id="KW-0949">S-adenosyl-L-methionine</keyword>
<evidence type="ECO:0000256" key="7">
    <source>
        <dbReference type="ARBA" id="ARBA00043129"/>
    </source>
</evidence>
<dbReference type="SUPFAM" id="SSF53335">
    <property type="entry name" value="S-adenosyl-L-methionine-dependent methyltransferases"/>
    <property type="match status" value="1"/>
</dbReference>
<evidence type="ECO:0000256" key="3">
    <source>
        <dbReference type="ARBA" id="ARBA00022679"/>
    </source>
</evidence>
<protein>
    <recommendedName>
        <fullName evidence="6">Alpha N-terminal protein methyltransferase 1</fullName>
        <ecNumber evidence="5">2.1.1.244</ecNumber>
    </recommendedName>
    <alternativeName>
        <fullName evidence="7">X-Pro-Lys N-terminal protein methyltransferase 1</fullName>
    </alternativeName>
</protein>
<dbReference type="Proteomes" id="UP001566132">
    <property type="component" value="Unassembled WGS sequence"/>
</dbReference>
<evidence type="ECO:0000313" key="12">
    <source>
        <dbReference type="EMBL" id="KAL1490460.1"/>
    </source>
</evidence>
<dbReference type="AlphaFoldDB" id="A0ABD1E7B0"/>
<name>A0ABD1E7B0_HYPHA</name>
<dbReference type="InterPro" id="IPR008576">
    <property type="entry name" value="MeTrfase_NTM1"/>
</dbReference>
<comment type="catalytic activity">
    <reaction evidence="9">
        <text>N-terminal L-prolyl-L-prolyl-L-lysyl-[protein] + 2 S-adenosyl-L-methionine = N-terminal N,N-dimethyl-L-prolyl-L-prolyl-L-lysyl-[protein] + 2 S-adenosyl-L-homocysteine + 2 H(+)</text>
        <dbReference type="Rhea" id="RHEA:54736"/>
        <dbReference type="Rhea" id="RHEA-COMP:13787"/>
        <dbReference type="Rhea" id="RHEA-COMP:13974"/>
        <dbReference type="ChEBI" id="CHEBI:15378"/>
        <dbReference type="ChEBI" id="CHEBI:57856"/>
        <dbReference type="ChEBI" id="CHEBI:59789"/>
        <dbReference type="ChEBI" id="CHEBI:138059"/>
        <dbReference type="ChEBI" id="CHEBI:138318"/>
        <dbReference type="EC" id="2.1.1.244"/>
    </reaction>
</comment>
<feature type="binding site" evidence="11">
    <location>
        <begin position="120"/>
        <end position="121"/>
    </location>
    <ligand>
        <name>S-adenosyl-L-methionine</name>
        <dbReference type="ChEBI" id="CHEBI:59789"/>
    </ligand>
</feature>
<dbReference type="PANTHER" id="PTHR12753:SF0">
    <property type="entry name" value="ALPHA N-TERMINAL PROTEIN METHYLTRANSFERASE 1"/>
    <property type="match status" value="1"/>
</dbReference>
<dbReference type="InterPro" id="IPR029063">
    <property type="entry name" value="SAM-dependent_MTases_sf"/>
</dbReference>
<evidence type="ECO:0000256" key="8">
    <source>
        <dbReference type="ARBA" id="ARBA00047306"/>
    </source>
</evidence>
<keyword evidence="13" id="KW-1185">Reference proteome</keyword>
<dbReference type="GO" id="GO:0032259">
    <property type="term" value="P:methylation"/>
    <property type="evidence" value="ECO:0007669"/>
    <property type="project" value="UniProtKB-KW"/>
</dbReference>
<reference evidence="12 13" key="1">
    <citation type="submission" date="2024-05" db="EMBL/GenBank/DDBJ databases">
        <title>Genetic variation in Jamaican populations of the coffee berry borer (Hypothenemus hampei).</title>
        <authorList>
            <person name="Errbii M."/>
            <person name="Myrie A."/>
        </authorList>
    </citation>
    <scope>NUCLEOTIDE SEQUENCE [LARGE SCALE GENOMIC DNA]</scope>
    <source>
        <strain evidence="12">JA-Hopewell-2020-01-JO</strain>
        <tissue evidence="12">Whole body</tissue>
    </source>
</reference>
<evidence type="ECO:0000256" key="11">
    <source>
        <dbReference type="PIRSR" id="PIRSR016958-1"/>
    </source>
</evidence>
<sequence>MASEVETTQATSYEEAAKYWSTVPPTINGMLGGFACISTTDIRGSKVLLKQLFKSQNPPNKYYALDCGAGIGRITKYLLSDLFEKVDMVEQNSVFLEAAKNYLGPTLIEKKIGTMFPVGLQDFKPEIGKYDVIWVQWVLGHLTNDDLVDFLLNCQKGLTNNGLIVVKENITSSVEVEVDEKDSSVTRPMGLLKELFVKANLDCYRVTKQLNFPKGLYTVYMFVLKPKIQKSD</sequence>
<evidence type="ECO:0000256" key="5">
    <source>
        <dbReference type="ARBA" id="ARBA00039112"/>
    </source>
</evidence>
<organism evidence="12 13">
    <name type="scientific">Hypothenemus hampei</name>
    <name type="common">Coffee berry borer</name>
    <dbReference type="NCBI Taxonomy" id="57062"/>
    <lineage>
        <taxon>Eukaryota</taxon>
        <taxon>Metazoa</taxon>
        <taxon>Ecdysozoa</taxon>
        <taxon>Arthropoda</taxon>
        <taxon>Hexapoda</taxon>
        <taxon>Insecta</taxon>
        <taxon>Pterygota</taxon>
        <taxon>Neoptera</taxon>
        <taxon>Endopterygota</taxon>
        <taxon>Coleoptera</taxon>
        <taxon>Polyphaga</taxon>
        <taxon>Cucujiformia</taxon>
        <taxon>Curculionidae</taxon>
        <taxon>Scolytinae</taxon>
        <taxon>Hypothenemus</taxon>
    </lineage>
</organism>
<accession>A0ABD1E7B0</accession>
<feature type="binding site" evidence="11">
    <location>
        <position position="73"/>
    </location>
    <ligand>
        <name>S-adenosyl-L-methionine</name>
        <dbReference type="ChEBI" id="CHEBI:59789"/>
    </ligand>
</feature>
<dbReference type="PIRSF" id="PIRSF016958">
    <property type="entry name" value="DUF858_MeTrfase_lik"/>
    <property type="match status" value="1"/>
</dbReference>
<dbReference type="CDD" id="cd02440">
    <property type="entry name" value="AdoMet_MTases"/>
    <property type="match status" value="1"/>
</dbReference>
<evidence type="ECO:0000256" key="1">
    <source>
        <dbReference type="ARBA" id="ARBA00009059"/>
    </source>
</evidence>
<dbReference type="EC" id="2.1.1.244" evidence="5"/>
<dbReference type="Gene3D" id="3.40.50.150">
    <property type="entry name" value="Vaccinia Virus protein VP39"/>
    <property type="match status" value="1"/>
</dbReference>
<evidence type="ECO:0000256" key="6">
    <source>
        <dbReference type="ARBA" id="ARBA00039449"/>
    </source>
</evidence>
<dbReference type="GO" id="GO:0071885">
    <property type="term" value="F:N-terminal protein N-methyltransferase activity"/>
    <property type="evidence" value="ECO:0007669"/>
    <property type="project" value="UniProtKB-EC"/>
</dbReference>
<dbReference type="EMBL" id="JBDJPC010000010">
    <property type="protein sequence ID" value="KAL1490460.1"/>
    <property type="molecule type" value="Genomic_DNA"/>
</dbReference>
<evidence type="ECO:0000256" key="10">
    <source>
        <dbReference type="ARBA" id="ARBA00048167"/>
    </source>
</evidence>
<feature type="binding site" evidence="11">
    <location>
        <position position="136"/>
    </location>
    <ligand>
        <name>S-adenosyl-L-methionine</name>
        <dbReference type="ChEBI" id="CHEBI:59789"/>
    </ligand>
</feature>
<evidence type="ECO:0000256" key="2">
    <source>
        <dbReference type="ARBA" id="ARBA00022603"/>
    </source>
</evidence>
<dbReference type="FunFam" id="3.40.50.150:FF:000025">
    <property type="entry name" value="N-terminal Xaa-Pro-Lys N-methyltransferase 1"/>
    <property type="match status" value="1"/>
</dbReference>